<protein>
    <submittedName>
        <fullName evidence="2">Uncharacterized protein</fullName>
    </submittedName>
</protein>
<sequence>MERDCVRLANINDTRNSKERSGGDSSLLLRSSPDGIAKTTTSEFVLQWGNRKRLRCMKIQVKDDSSGVPVTRTTVRVDRRVVKDSSNHPSTTNNSNGNQTNGYLNLRQRPLSPQQPPPQRVLRNSETLSVAMRGQSNGAMRGIVSPDRDKKAHHHHHHHHHHHNNENHNHKPAASSETAHDSKKGGSSSGSGDAAAAPPMVWPPKFVIALTNKEKEEDFMAIKGSKLPQRPKKRAKFIQRTLNLVSPGAWLCDLTLERYEVREKKISKKRPRGLKAMGTMVESDSE</sequence>
<keyword evidence="3" id="KW-1185">Reference proteome</keyword>
<feature type="compositionally biased region" description="Low complexity" evidence="1">
    <location>
        <begin position="23"/>
        <end position="34"/>
    </location>
</feature>
<feature type="region of interest" description="Disordered" evidence="1">
    <location>
        <begin position="63"/>
        <end position="199"/>
    </location>
</feature>
<feature type="compositionally biased region" description="Polar residues" evidence="1">
    <location>
        <begin position="124"/>
        <end position="138"/>
    </location>
</feature>
<dbReference type="PANTHER" id="PTHR33130">
    <property type="entry name" value="PUTATIVE (DUF1639)-RELATED"/>
    <property type="match status" value="1"/>
</dbReference>
<comment type="caution">
    <text evidence="2">The sequence shown here is derived from an EMBL/GenBank/DDBJ whole genome shotgun (WGS) entry which is preliminary data.</text>
</comment>
<evidence type="ECO:0000313" key="3">
    <source>
        <dbReference type="Proteomes" id="UP001457282"/>
    </source>
</evidence>
<feature type="compositionally biased region" description="Low complexity" evidence="1">
    <location>
        <begin position="87"/>
        <end position="112"/>
    </location>
</feature>
<feature type="region of interest" description="Disordered" evidence="1">
    <location>
        <begin position="1"/>
        <end position="34"/>
    </location>
</feature>
<evidence type="ECO:0000313" key="2">
    <source>
        <dbReference type="EMBL" id="KAK9946310.1"/>
    </source>
</evidence>
<name>A0AAW1YB03_RUBAR</name>
<gene>
    <name evidence="2" type="ORF">M0R45_011779</name>
</gene>
<evidence type="ECO:0000256" key="1">
    <source>
        <dbReference type="SAM" id="MobiDB-lite"/>
    </source>
</evidence>
<dbReference type="PANTHER" id="PTHR33130:SF45">
    <property type="entry name" value="OS05G0541700 PROTEIN"/>
    <property type="match status" value="1"/>
</dbReference>
<feature type="compositionally biased region" description="Basic residues" evidence="1">
    <location>
        <begin position="151"/>
        <end position="163"/>
    </location>
</feature>
<feature type="compositionally biased region" description="Basic and acidic residues" evidence="1">
    <location>
        <begin position="75"/>
        <end position="86"/>
    </location>
</feature>
<dbReference type="AlphaFoldDB" id="A0AAW1YB03"/>
<dbReference type="Pfam" id="PF07797">
    <property type="entry name" value="DUF1639"/>
    <property type="match status" value="1"/>
</dbReference>
<dbReference type="InterPro" id="IPR012438">
    <property type="entry name" value="DUF1639"/>
</dbReference>
<reference evidence="2 3" key="1">
    <citation type="journal article" date="2023" name="G3 (Bethesda)">
        <title>A chromosome-length genome assembly and annotation of blackberry (Rubus argutus, cv. 'Hillquist').</title>
        <authorList>
            <person name="Bruna T."/>
            <person name="Aryal R."/>
            <person name="Dudchenko O."/>
            <person name="Sargent D.J."/>
            <person name="Mead D."/>
            <person name="Buti M."/>
            <person name="Cavallini A."/>
            <person name="Hytonen T."/>
            <person name="Andres J."/>
            <person name="Pham M."/>
            <person name="Weisz D."/>
            <person name="Mascagni F."/>
            <person name="Usai G."/>
            <person name="Natali L."/>
            <person name="Bassil N."/>
            <person name="Fernandez G.E."/>
            <person name="Lomsadze A."/>
            <person name="Armour M."/>
            <person name="Olukolu B."/>
            <person name="Poorten T."/>
            <person name="Britton C."/>
            <person name="Davik J."/>
            <person name="Ashrafi H."/>
            <person name="Aiden E.L."/>
            <person name="Borodovsky M."/>
            <person name="Worthington M."/>
        </authorList>
    </citation>
    <scope>NUCLEOTIDE SEQUENCE [LARGE SCALE GENOMIC DNA]</scope>
    <source>
        <strain evidence="2">PI 553951</strain>
    </source>
</reference>
<dbReference type="Proteomes" id="UP001457282">
    <property type="component" value="Unassembled WGS sequence"/>
</dbReference>
<organism evidence="2 3">
    <name type="scientific">Rubus argutus</name>
    <name type="common">Southern blackberry</name>
    <dbReference type="NCBI Taxonomy" id="59490"/>
    <lineage>
        <taxon>Eukaryota</taxon>
        <taxon>Viridiplantae</taxon>
        <taxon>Streptophyta</taxon>
        <taxon>Embryophyta</taxon>
        <taxon>Tracheophyta</taxon>
        <taxon>Spermatophyta</taxon>
        <taxon>Magnoliopsida</taxon>
        <taxon>eudicotyledons</taxon>
        <taxon>Gunneridae</taxon>
        <taxon>Pentapetalae</taxon>
        <taxon>rosids</taxon>
        <taxon>fabids</taxon>
        <taxon>Rosales</taxon>
        <taxon>Rosaceae</taxon>
        <taxon>Rosoideae</taxon>
        <taxon>Rosoideae incertae sedis</taxon>
        <taxon>Rubus</taxon>
    </lineage>
</organism>
<accession>A0AAW1YB03</accession>
<proteinExistence type="predicted"/>
<dbReference type="EMBL" id="JBEDUW010000002">
    <property type="protein sequence ID" value="KAK9946310.1"/>
    <property type="molecule type" value="Genomic_DNA"/>
</dbReference>